<gene>
    <name evidence="6" type="ORF">IPV69_21425</name>
</gene>
<keyword evidence="6" id="KW-0436">Ligase</keyword>
<dbReference type="NCBIfam" id="TIGR02727">
    <property type="entry name" value="MTHFS_bact"/>
    <property type="match status" value="1"/>
</dbReference>
<dbReference type="GO" id="GO:0046872">
    <property type="term" value="F:metal ion binding"/>
    <property type="evidence" value="ECO:0007669"/>
    <property type="project" value="UniProtKB-KW"/>
</dbReference>
<dbReference type="PIRSF" id="PIRSF006806">
    <property type="entry name" value="FTHF_cligase"/>
    <property type="match status" value="1"/>
</dbReference>
<feature type="binding site" evidence="4">
    <location>
        <begin position="138"/>
        <end position="146"/>
    </location>
    <ligand>
        <name>ATP</name>
        <dbReference type="ChEBI" id="CHEBI:30616"/>
    </ligand>
</feature>
<evidence type="ECO:0000256" key="2">
    <source>
        <dbReference type="ARBA" id="ARBA00022741"/>
    </source>
</evidence>
<dbReference type="RefSeq" id="WP_206291768.1">
    <property type="nucleotide sequence ID" value="NZ_CP063458.1"/>
</dbReference>
<dbReference type="PANTHER" id="PTHR23407">
    <property type="entry name" value="ATPASE INHIBITOR/5-FORMYLTETRAHYDROFOLATE CYCLO-LIGASE"/>
    <property type="match status" value="1"/>
</dbReference>
<dbReference type="KEGG" id="hbs:IPV69_21425"/>
<keyword evidence="2 4" id="KW-0547">Nucleotide-binding</keyword>
<dbReference type="Pfam" id="PF01812">
    <property type="entry name" value="5-FTHF_cyc-lig"/>
    <property type="match status" value="1"/>
</dbReference>
<reference evidence="6 7" key="1">
    <citation type="submission" date="2020-10" db="EMBL/GenBank/DDBJ databases">
        <title>Wide distribution of Phycisphaera-like planctomycetes from WD2101 soil group in peatlands and genome analysis of the first cultivated representative.</title>
        <authorList>
            <person name="Dedysh S.N."/>
            <person name="Beletsky A.V."/>
            <person name="Ivanova A."/>
            <person name="Kulichevskaya I.S."/>
            <person name="Suzina N.E."/>
            <person name="Philippov D.A."/>
            <person name="Rakitin A.L."/>
            <person name="Mardanov A.V."/>
            <person name="Ravin N.V."/>
        </authorList>
    </citation>
    <scope>NUCLEOTIDE SEQUENCE [LARGE SCALE GENOMIC DNA]</scope>
    <source>
        <strain evidence="6 7">M1803</strain>
    </source>
</reference>
<comment type="cofactor">
    <cofactor evidence="5">
        <name>Mg(2+)</name>
        <dbReference type="ChEBI" id="CHEBI:18420"/>
    </cofactor>
</comment>
<name>A0A7M2WTB3_9BACT</name>
<evidence type="ECO:0000313" key="6">
    <source>
        <dbReference type="EMBL" id="QOV88765.1"/>
    </source>
</evidence>
<dbReference type="GO" id="GO:0005524">
    <property type="term" value="F:ATP binding"/>
    <property type="evidence" value="ECO:0007669"/>
    <property type="project" value="UniProtKB-KW"/>
</dbReference>
<dbReference type="InterPro" id="IPR002698">
    <property type="entry name" value="FTHF_cligase"/>
</dbReference>
<proteinExistence type="inferred from homology"/>
<dbReference type="SUPFAM" id="SSF100950">
    <property type="entry name" value="NagB/RpiA/CoA transferase-like"/>
    <property type="match status" value="1"/>
</dbReference>
<dbReference type="Gene3D" id="3.40.50.10420">
    <property type="entry name" value="NagB/RpiA/CoA transferase-like"/>
    <property type="match status" value="1"/>
</dbReference>
<evidence type="ECO:0000256" key="5">
    <source>
        <dbReference type="RuleBase" id="RU361279"/>
    </source>
</evidence>
<dbReference type="PANTHER" id="PTHR23407:SF1">
    <property type="entry name" value="5-FORMYLTETRAHYDROFOLATE CYCLO-LIGASE"/>
    <property type="match status" value="1"/>
</dbReference>
<keyword evidence="5" id="KW-0460">Magnesium</keyword>
<evidence type="ECO:0000256" key="3">
    <source>
        <dbReference type="ARBA" id="ARBA00022840"/>
    </source>
</evidence>
<dbReference type="Proteomes" id="UP000593765">
    <property type="component" value="Chromosome"/>
</dbReference>
<keyword evidence="7" id="KW-1185">Reference proteome</keyword>
<dbReference type="GO" id="GO:0009396">
    <property type="term" value="P:folic acid-containing compound biosynthetic process"/>
    <property type="evidence" value="ECO:0007669"/>
    <property type="project" value="TreeGrafter"/>
</dbReference>
<dbReference type="EC" id="6.3.3.2" evidence="5"/>
<feature type="binding site" evidence="4">
    <location>
        <begin position="7"/>
        <end position="11"/>
    </location>
    <ligand>
        <name>ATP</name>
        <dbReference type="ChEBI" id="CHEBI:30616"/>
    </ligand>
</feature>
<dbReference type="AlphaFoldDB" id="A0A7M2WTB3"/>
<dbReference type="GO" id="GO:0030272">
    <property type="term" value="F:5-formyltetrahydrofolate cyclo-ligase activity"/>
    <property type="evidence" value="ECO:0007669"/>
    <property type="project" value="UniProtKB-EC"/>
</dbReference>
<dbReference type="InterPro" id="IPR024185">
    <property type="entry name" value="FTHF_cligase-like_sf"/>
</dbReference>
<feature type="binding site" evidence="4">
    <location>
        <position position="58"/>
    </location>
    <ligand>
        <name>substrate</name>
    </ligand>
</feature>
<feature type="binding site" evidence="4">
    <location>
        <position position="53"/>
    </location>
    <ligand>
        <name>substrate</name>
    </ligand>
</feature>
<evidence type="ECO:0000313" key="7">
    <source>
        <dbReference type="Proteomes" id="UP000593765"/>
    </source>
</evidence>
<comment type="catalytic activity">
    <reaction evidence="5">
        <text>(6S)-5-formyl-5,6,7,8-tetrahydrofolate + ATP = (6R)-5,10-methenyltetrahydrofolate + ADP + phosphate</text>
        <dbReference type="Rhea" id="RHEA:10488"/>
        <dbReference type="ChEBI" id="CHEBI:30616"/>
        <dbReference type="ChEBI" id="CHEBI:43474"/>
        <dbReference type="ChEBI" id="CHEBI:57455"/>
        <dbReference type="ChEBI" id="CHEBI:57457"/>
        <dbReference type="ChEBI" id="CHEBI:456216"/>
        <dbReference type="EC" id="6.3.3.2"/>
    </reaction>
</comment>
<evidence type="ECO:0000256" key="1">
    <source>
        <dbReference type="ARBA" id="ARBA00010638"/>
    </source>
</evidence>
<dbReference type="GO" id="GO:0035999">
    <property type="term" value="P:tetrahydrofolate interconversion"/>
    <property type="evidence" value="ECO:0007669"/>
    <property type="project" value="TreeGrafter"/>
</dbReference>
<evidence type="ECO:0000256" key="4">
    <source>
        <dbReference type="PIRSR" id="PIRSR006806-1"/>
    </source>
</evidence>
<dbReference type="EMBL" id="CP063458">
    <property type="protein sequence ID" value="QOV88765.1"/>
    <property type="molecule type" value="Genomic_DNA"/>
</dbReference>
<protein>
    <recommendedName>
        <fullName evidence="5">5-formyltetrahydrofolate cyclo-ligase</fullName>
        <ecNumber evidence="5">6.3.3.2</ecNumber>
    </recommendedName>
</protein>
<keyword evidence="5" id="KW-0479">Metal-binding</keyword>
<organism evidence="6 7">
    <name type="scientific">Humisphaera borealis</name>
    <dbReference type="NCBI Taxonomy" id="2807512"/>
    <lineage>
        <taxon>Bacteria</taxon>
        <taxon>Pseudomonadati</taxon>
        <taxon>Planctomycetota</taxon>
        <taxon>Phycisphaerae</taxon>
        <taxon>Tepidisphaerales</taxon>
        <taxon>Tepidisphaeraceae</taxon>
        <taxon>Humisphaera</taxon>
    </lineage>
</organism>
<comment type="similarity">
    <text evidence="1 5">Belongs to the 5-formyltetrahydrofolate cyclo-ligase family.</text>
</comment>
<dbReference type="InterPro" id="IPR037171">
    <property type="entry name" value="NagB/RpiA_transferase-like"/>
</dbReference>
<keyword evidence="3 4" id="KW-0067">ATP-binding</keyword>
<sequence>MNDGTNKPAIRRKLRDILAGMTDADRHAKSIAACSLLATTPEFAAASTVMLYMSTTLEVDIASLALKCWQSGKTVVVPRVSWDQRRILPVEISSLQTGMTTTGHGIREPDATAGKPIPTDLIDLVVVPGLGFSEQGYRIGRGMGFYDRFLAQPEFVGIPCGLAFSDQVVPEIPVLDHDMPLSMLVTDRGISRFSSNLISSR</sequence>
<accession>A0A7M2WTB3</accession>